<feature type="region of interest" description="Disordered" evidence="1">
    <location>
        <begin position="350"/>
        <end position="410"/>
    </location>
</feature>
<comment type="caution">
    <text evidence="2">The sequence shown here is derived from an EMBL/GenBank/DDBJ whole genome shotgun (WGS) entry which is preliminary data.</text>
</comment>
<evidence type="ECO:0000313" key="2">
    <source>
        <dbReference type="EMBL" id="KAF7138806.1"/>
    </source>
</evidence>
<dbReference type="Proteomes" id="UP000626092">
    <property type="component" value="Unassembled WGS sequence"/>
</dbReference>
<evidence type="ECO:0008006" key="4">
    <source>
        <dbReference type="Google" id="ProtNLM"/>
    </source>
</evidence>
<accession>A0A834GTA2</accession>
<evidence type="ECO:0000313" key="3">
    <source>
        <dbReference type="Proteomes" id="UP000626092"/>
    </source>
</evidence>
<organism evidence="2 3">
    <name type="scientific">Rhododendron simsii</name>
    <name type="common">Sims's rhododendron</name>
    <dbReference type="NCBI Taxonomy" id="118357"/>
    <lineage>
        <taxon>Eukaryota</taxon>
        <taxon>Viridiplantae</taxon>
        <taxon>Streptophyta</taxon>
        <taxon>Embryophyta</taxon>
        <taxon>Tracheophyta</taxon>
        <taxon>Spermatophyta</taxon>
        <taxon>Magnoliopsida</taxon>
        <taxon>eudicotyledons</taxon>
        <taxon>Gunneridae</taxon>
        <taxon>Pentapetalae</taxon>
        <taxon>asterids</taxon>
        <taxon>Ericales</taxon>
        <taxon>Ericaceae</taxon>
        <taxon>Ericoideae</taxon>
        <taxon>Rhodoreae</taxon>
        <taxon>Rhododendron</taxon>
    </lineage>
</organism>
<evidence type="ECO:0000256" key="1">
    <source>
        <dbReference type="SAM" id="MobiDB-lite"/>
    </source>
</evidence>
<proteinExistence type="predicted"/>
<feature type="compositionally biased region" description="Basic residues" evidence="1">
    <location>
        <begin position="398"/>
        <end position="410"/>
    </location>
</feature>
<dbReference type="AlphaFoldDB" id="A0A834GTA2"/>
<sequence length="410" mass="45813">MVGCPVFMVEIGTLLADFVEFLYAIIFQTLGRPVLSLQIGTLFPVFAEVLYLVRSAPSLNERQASFLVLWFFNNSSNFCTSGADLFLLSHDDGTVASAVNLFKGKGGGRSVIVHRIPVVLQSKKRREKRFRTFGMAVSFEDALASTCPRFVKVLRVRRYRLGIERGAVYYLKSSNDTFVRVGESTSRSPHNLKYTADVAFIKKYSVLLELGERFQWEKARDFEDWLASIVNARPKFIQPFCRSVNALPVLVASPHAKICTTSFFCRSPLLLVCGRCPNQRSYDSDSDQITILSQCKFQIQLSDSTGYIIATAFGEQADSMFSITGDYLRNNMQERLDETEGQTSVPIPKASATAMQTAEPTEPFAPEVQPLPTTMEGDATTEASKSDAMEEAITASKNPKKHRTFKNKKD</sequence>
<gene>
    <name evidence="2" type="ORF">RHSIM_Rhsim07G0090000</name>
</gene>
<name>A0A834GTA2_RHOSS</name>
<protein>
    <recommendedName>
        <fullName evidence="4">Replication factor A C-terminal domain-containing protein</fullName>
    </recommendedName>
</protein>
<keyword evidence="3" id="KW-1185">Reference proteome</keyword>
<reference evidence="2" key="1">
    <citation type="submission" date="2019-11" db="EMBL/GenBank/DDBJ databases">
        <authorList>
            <person name="Liu Y."/>
            <person name="Hou J."/>
            <person name="Li T.-Q."/>
            <person name="Guan C.-H."/>
            <person name="Wu X."/>
            <person name="Wu H.-Z."/>
            <person name="Ling F."/>
            <person name="Zhang R."/>
            <person name="Shi X.-G."/>
            <person name="Ren J.-P."/>
            <person name="Chen E.-F."/>
            <person name="Sun J.-M."/>
        </authorList>
    </citation>
    <scope>NUCLEOTIDE SEQUENCE</scope>
    <source>
        <strain evidence="2">Adult_tree_wgs_1</strain>
        <tissue evidence="2">Leaves</tissue>
    </source>
</reference>
<dbReference type="EMBL" id="WJXA01000007">
    <property type="protein sequence ID" value="KAF7138806.1"/>
    <property type="molecule type" value="Genomic_DNA"/>
</dbReference>